<protein>
    <submittedName>
        <fullName evidence="4">Homeotic protein ocelliless</fullName>
    </submittedName>
</protein>
<dbReference type="RefSeq" id="XP_017021704.1">
    <property type="nucleotide sequence ID" value="XM_017166215.3"/>
</dbReference>
<gene>
    <name evidence="4" type="primary">LOC108074249</name>
</gene>
<sequence length="473" mass="50513">MTLPTNTNASSGGNSSNHSNTQNSNCNSSSSDEDSDIFGPPRCSPPIGYHHHRSRVPMISPKLRQREERKRILQLCAHKLERIKDSEANLRRSVCINNTYCRLTDELRREKQMRYLQNLPRTDSSATTTTELARENLFQPNMDDAKPASNGQSKSLSYGDSSSYNSSSSSSSTSSSNSCSSSTASSLNMSSSSGRGNVCVSLENQPPSSRQQLMTTPAGASGAPAAANSAPLSVSGSASASASIGRKRHLSSSNLVNDLEILDRELSAINAPMLLIDPEITQGAEQLEKAALSASRKRLRSNSGSEDESDRLVREALSQFYIPPQRLISAIEDCPLDVVGLGMGGSSGIGMGGGGGMTMGIGIGIGGGSGAGAEMGSTMSMSKRSKLNDHHHHLGHHHHHSLHHHHHHHHHHLELVDFDMNQNQKDFEVIMDALRLGTPTPPSGASSDSCGQAAMMSESASVFHNLVVTSLET</sequence>
<evidence type="ECO:0000256" key="1">
    <source>
        <dbReference type="SAM" id="MobiDB-lite"/>
    </source>
</evidence>
<accession>A0A6P4IDB5</accession>
<dbReference type="PROSITE" id="PS51053">
    <property type="entry name" value="SERTA"/>
    <property type="match status" value="1"/>
</dbReference>
<feature type="compositionally biased region" description="Low complexity" evidence="1">
    <location>
        <begin position="153"/>
        <end position="193"/>
    </location>
</feature>
<evidence type="ECO:0000313" key="3">
    <source>
        <dbReference type="Proteomes" id="UP001652661"/>
    </source>
</evidence>
<evidence type="ECO:0000313" key="4">
    <source>
        <dbReference type="RefSeq" id="XP_017021704.1"/>
    </source>
</evidence>
<dbReference type="OrthoDB" id="5976204at2759"/>
<dbReference type="AlphaFoldDB" id="A0A6P4IDB5"/>
<name>A0A6P4IDB5_DROKI</name>
<dbReference type="Pfam" id="PF06031">
    <property type="entry name" value="SERTA"/>
    <property type="match status" value="1"/>
</dbReference>
<organism evidence="3 4">
    <name type="scientific">Drosophila kikkawai</name>
    <name type="common">Fruit fly</name>
    <dbReference type="NCBI Taxonomy" id="30033"/>
    <lineage>
        <taxon>Eukaryota</taxon>
        <taxon>Metazoa</taxon>
        <taxon>Ecdysozoa</taxon>
        <taxon>Arthropoda</taxon>
        <taxon>Hexapoda</taxon>
        <taxon>Insecta</taxon>
        <taxon>Pterygota</taxon>
        <taxon>Neoptera</taxon>
        <taxon>Endopterygota</taxon>
        <taxon>Diptera</taxon>
        <taxon>Brachycera</taxon>
        <taxon>Muscomorpha</taxon>
        <taxon>Ephydroidea</taxon>
        <taxon>Drosophilidae</taxon>
        <taxon>Drosophila</taxon>
        <taxon>Sophophora</taxon>
    </lineage>
</organism>
<feature type="region of interest" description="Disordered" evidence="1">
    <location>
        <begin position="1"/>
        <end position="63"/>
    </location>
</feature>
<evidence type="ECO:0000259" key="2">
    <source>
        <dbReference type="PROSITE" id="PS51053"/>
    </source>
</evidence>
<feature type="compositionally biased region" description="Low complexity" evidence="1">
    <location>
        <begin position="217"/>
        <end position="237"/>
    </location>
</feature>
<feature type="compositionally biased region" description="Polar residues" evidence="1">
    <location>
        <begin position="202"/>
        <end position="215"/>
    </location>
</feature>
<dbReference type="InterPro" id="IPR009263">
    <property type="entry name" value="SERTA_dom"/>
</dbReference>
<feature type="compositionally biased region" description="Low complexity" evidence="1">
    <location>
        <begin position="1"/>
        <end position="30"/>
    </location>
</feature>
<feature type="region of interest" description="Disordered" evidence="1">
    <location>
        <begin position="138"/>
        <end position="237"/>
    </location>
</feature>
<dbReference type="Proteomes" id="UP001652661">
    <property type="component" value="Chromosome X"/>
</dbReference>
<feature type="domain" description="SERTA" evidence="2">
    <location>
        <begin position="65"/>
        <end position="111"/>
    </location>
</feature>
<reference evidence="4" key="1">
    <citation type="submission" date="2025-08" db="UniProtKB">
        <authorList>
            <consortium name="RefSeq"/>
        </authorList>
    </citation>
    <scope>IDENTIFICATION</scope>
    <source>
        <strain evidence="4">14028-0561.14</strain>
        <tissue evidence="4">Whole fly</tissue>
    </source>
</reference>
<feature type="region of interest" description="Disordered" evidence="1">
    <location>
        <begin position="388"/>
        <end position="409"/>
    </location>
</feature>
<keyword evidence="3" id="KW-1185">Reference proteome</keyword>
<dbReference type="GeneID" id="108074249"/>
<proteinExistence type="predicted"/>